<feature type="compositionally biased region" description="Low complexity" evidence="1">
    <location>
        <begin position="261"/>
        <end position="271"/>
    </location>
</feature>
<gene>
    <name evidence="2" type="ORF">BDU57DRAFT_92370</name>
</gene>
<dbReference type="AlphaFoldDB" id="A0A6A5Q9X5"/>
<dbReference type="EMBL" id="ML979143">
    <property type="protein sequence ID" value="KAF1911536.1"/>
    <property type="molecule type" value="Genomic_DNA"/>
</dbReference>
<sequence>MAEIFGAVAAGISLCTQLTRFGIAIHKAIKEIKNSRRDIAKLANETILFASSSEDFLRFCADDHRAKSSATCSIRPLITWIRKTKTGLFKLLQNVEALRSDPQKRLSLQKILIAYLKWYFSKKEVKCLRVSLDIARASMNGYSNLMCIRKLEEELRLLSRALKNAASRREVEEKFGMSITDKIKLVKEAIKIKNTVHHTNKQMMEDSMEQLELKQQGLRTSEFVSAPPDDLFEFTGSLQRFSQEIMPSISRKPSSIAGYHMSPMSNSSSEQESSKTRPRGRHRPVITISQTVNRSPGRRPRGSASNGASTNSTREGSIPSPIGLLQGLHISSSDGSSNAAKSSPGIDDEERAGNVSEGNRSADRDTTSPRSVGYPIDAAPRKSARVGRYAMILDAHYFRIHDQKLTVTDYATGDAFFNAMLRHEDKVEAVVKALSSRGQVVVFDGIPGWLVDSNGVHAQASGLQNL</sequence>
<organism evidence="2 3">
    <name type="scientific">Ampelomyces quisqualis</name>
    <name type="common">Powdery mildew agent</name>
    <dbReference type="NCBI Taxonomy" id="50730"/>
    <lineage>
        <taxon>Eukaryota</taxon>
        <taxon>Fungi</taxon>
        <taxon>Dikarya</taxon>
        <taxon>Ascomycota</taxon>
        <taxon>Pezizomycotina</taxon>
        <taxon>Dothideomycetes</taxon>
        <taxon>Pleosporomycetidae</taxon>
        <taxon>Pleosporales</taxon>
        <taxon>Pleosporineae</taxon>
        <taxon>Phaeosphaeriaceae</taxon>
        <taxon>Ampelomyces</taxon>
    </lineage>
</organism>
<feature type="region of interest" description="Disordered" evidence="1">
    <location>
        <begin position="253"/>
        <end position="376"/>
    </location>
</feature>
<evidence type="ECO:0000313" key="2">
    <source>
        <dbReference type="EMBL" id="KAF1911536.1"/>
    </source>
</evidence>
<dbReference type="OrthoDB" id="3795238at2759"/>
<name>A0A6A5Q9X5_AMPQU</name>
<evidence type="ECO:0000313" key="3">
    <source>
        <dbReference type="Proteomes" id="UP000800096"/>
    </source>
</evidence>
<protein>
    <recommendedName>
        <fullName evidence="4">Fungal N-terminal domain-containing protein</fullName>
    </recommendedName>
</protein>
<proteinExistence type="predicted"/>
<evidence type="ECO:0000256" key="1">
    <source>
        <dbReference type="SAM" id="MobiDB-lite"/>
    </source>
</evidence>
<keyword evidence="3" id="KW-1185">Reference proteome</keyword>
<evidence type="ECO:0008006" key="4">
    <source>
        <dbReference type="Google" id="ProtNLM"/>
    </source>
</evidence>
<dbReference type="Proteomes" id="UP000800096">
    <property type="component" value="Unassembled WGS sequence"/>
</dbReference>
<feature type="compositionally biased region" description="Low complexity" evidence="1">
    <location>
        <begin position="331"/>
        <end position="343"/>
    </location>
</feature>
<accession>A0A6A5Q9X5</accession>
<reference evidence="2" key="1">
    <citation type="journal article" date="2020" name="Stud. Mycol.">
        <title>101 Dothideomycetes genomes: a test case for predicting lifestyles and emergence of pathogens.</title>
        <authorList>
            <person name="Haridas S."/>
            <person name="Albert R."/>
            <person name="Binder M."/>
            <person name="Bloem J."/>
            <person name="Labutti K."/>
            <person name="Salamov A."/>
            <person name="Andreopoulos B."/>
            <person name="Baker S."/>
            <person name="Barry K."/>
            <person name="Bills G."/>
            <person name="Bluhm B."/>
            <person name="Cannon C."/>
            <person name="Castanera R."/>
            <person name="Culley D."/>
            <person name="Daum C."/>
            <person name="Ezra D."/>
            <person name="Gonzalez J."/>
            <person name="Henrissat B."/>
            <person name="Kuo A."/>
            <person name="Liang C."/>
            <person name="Lipzen A."/>
            <person name="Lutzoni F."/>
            <person name="Magnuson J."/>
            <person name="Mondo S."/>
            <person name="Nolan M."/>
            <person name="Ohm R."/>
            <person name="Pangilinan J."/>
            <person name="Park H.-J."/>
            <person name="Ramirez L."/>
            <person name="Alfaro M."/>
            <person name="Sun H."/>
            <person name="Tritt A."/>
            <person name="Yoshinaga Y."/>
            <person name="Zwiers L.-H."/>
            <person name="Turgeon B."/>
            <person name="Goodwin S."/>
            <person name="Spatafora J."/>
            <person name="Crous P."/>
            <person name="Grigoriev I."/>
        </authorList>
    </citation>
    <scope>NUCLEOTIDE SEQUENCE</scope>
    <source>
        <strain evidence="2">HMLAC05119</strain>
    </source>
</reference>